<dbReference type="PROSITE" id="PS00671">
    <property type="entry name" value="D_2_HYDROXYACID_DH_3"/>
    <property type="match status" value="1"/>
</dbReference>
<proteinExistence type="inferred from homology"/>
<keyword evidence="7" id="KW-0670">Pyruvate</keyword>
<evidence type="ECO:0000259" key="5">
    <source>
        <dbReference type="Pfam" id="PF00389"/>
    </source>
</evidence>
<dbReference type="OrthoDB" id="9805416at2"/>
<evidence type="ECO:0000256" key="3">
    <source>
        <dbReference type="ARBA" id="ARBA00023027"/>
    </source>
</evidence>
<dbReference type="SUPFAM" id="SSF52283">
    <property type="entry name" value="Formate/glycerate dehydrogenase catalytic domain-like"/>
    <property type="match status" value="1"/>
</dbReference>
<dbReference type="InterPro" id="IPR006140">
    <property type="entry name" value="D-isomer_DH_NAD-bd"/>
</dbReference>
<organism evidence="7 8">
    <name type="scientific">Tissierella creatinophila DSM 6911</name>
    <dbReference type="NCBI Taxonomy" id="1123403"/>
    <lineage>
        <taxon>Bacteria</taxon>
        <taxon>Bacillati</taxon>
        <taxon>Bacillota</taxon>
        <taxon>Tissierellia</taxon>
        <taxon>Tissierellales</taxon>
        <taxon>Tissierellaceae</taxon>
        <taxon>Tissierella</taxon>
    </lineage>
</organism>
<dbReference type="Proteomes" id="UP000186112">
    <property type="component" value="Unassembled WGS sequence"/>
</dbReference>
<dbReference type="RefSeq" id="WP_075725264.1">
    <property type="nucleotide sequence ID" value="NZ_LTDM01000011.1"/>
</dbReference>
<dbReference type="GO" id="GO:0051287">
    <property type="term" value="F:NAD binding"/>
    <property type="evidence" value="ECO:0007669"/>
    <property type="project" value="InterPro"/>
</dbReference>
<sequence length="317" mass="34866">MKITVLEPLGVEKEKLEEIARPLIEKGHTLEIFEEKSTDIEELKRRVKDTNILVIANSPLKGEVIKAASDLEMISVAFTGVDHVDLDIAKENDILVSNAAGYSTPAVVELTFGLMIGILRNVVPLHKVTREGGTMEGFRQRELHGRTLGILGTGDIGGDVAKVAIAFGMKVIAFNRSENEELKNLGVEYMSMEDVFKTSDIVTIHLPLNDKTRGIVDQRYLNMLKKDAILINAARGPIIDNNALAKALNEEKISGSGIDVFDMEPPIPSDYPLLNAKNTVLTPHIAYASEEAMVRRAGIVFKNIEKFLEGNPQNVII</sequence>
<dbReference type="AlphaFoldDB" id="A0A1U7M710"/>
<feature type="domain" description="D-isomer specific 2-hydroxyacid dehydrogenase catalytic" evidence="5">
    <location>
        <begin position="15"/>
        <end position="315"/>
    </location>
</feature>
<dbReference type="GO" id="GO:0016618">
    <property type="term" value="F:hydroxypyruvate reductase [NAD(P)H] activity"/>
    <property type="evidence" value="ECO:0007669"/>
    <property type="project" value="UniProtKB-EC"/>
</dbReference>
<dbReference type="EC" id="1.1.1.81" evidence="7"/>
<evidence type="ECO:0000259" key="6">
    <source>
        <dbReference type="Pfam" id="PF02826"/>
    </source>
</evidence>
<dbReference type="Gene3D" id="3.40.50.720">
    <property type="entry name" value="NAD(P)-binding Rossmann-like Domain"/>
    <property type="match status" value="2"/>
</dbReference>
<dbReference type="SUPFAM" id="SSF51735">
    <property type="entry name" value="NAD(P)-binding Rossmann-fold domains"/>
    <property type="match status" value="1"/>
</dbReference>
<dbReference type="InterPro" id="IPR006139">
    <property type="entry name" value="D-isomer_2_OHA_DH_cat_dom"/>
</dbReference>
<dbReference type="PROSITE" id="PS00670">
    <property type="entry name" value="D_2_HYDROXYACID_DH_2"/>
    <property type="match status" value="1"/>
</dbReference>
<evidence type="ECO:0000256" key="2">
    <source>
        <dbReference type="ARBA" id="ARBA00023002"/>
    </source>
</evidence>
<comment type="caution">
    <text evidence="7">The sequence shown here is derived from an EMBL/GenBank/DDBJ whole genome shotgun (WGS) entry which is preliminary data.</text>
</comment>
<protein>
    <submittedName>
        <fullName evidence="7">Hydroxypyruvate reductase</fullName>
        <ecNumber evidence="7">1.1.1.81</ecNumber>
    </submittedName>
</protein>
<comment type="similarity">
    <text evidence="1 4">Belongs to the D-isomer specific 2-hydroxyacid dehydrogenase family.</text>
</comment>
<dbReference type="FunFam" id="3.40.50.720:FF:000203">
    <property type="entry name" value="D-3-phosphoglycerate dehydrogenase (SerA)"/>
    <property type="match status" value="1"/>
</dbReference>
<dbReference type="EMBL" id="LTDM01000011">
    <property type="protein sequence ID" value="OLS03040.1"/>
    <property type="molecule type" value="Genomic_DNA"/>
</dbReference>
<dbReference type="Pfam" id="PF02826">
    <property type="entry name" value="2-Hacid_dh_C"/>
    <property type="match status" value="1"/>
</dbReference>
<evidence type="ECO:0000256" key="4">
    <source>
        <dbReference type="RuleBase" id="RU003719"/>
    </source>
</evidence>
<dbReference type="Pfam" id="PF00389">
    <property type="entry name" value="2-Hacid_dh"/>
    <property type="match status" value="1"/>
</dbReference>
<evidence type="ECO:0000313" key="7">
    <source>
        <dbReference type="EMBL" id="OLS03040.1"/>
    </source>
</evidence>
<gene>
    <name evidence="7" type="ORF">TICRE_07360</name>
</gene>
<dbReference type="InterPro" id="IPR050418">
    <property type="entry name" value="D-iso_2-hydroxyacid_DH_PdxB"/>
</dbReference>
<dbReference type="InterPro" id="IPR029753">
    <property type="entry name" value="D-isomer_DH_CS"/>
</dbReference>
<dbReference type="PANTHER" id="PTHR43761">
    <property type="entry name" value="D-ISOMER SPECIFIC 2-HYDROXYACID DEHYDROGENASE FAMILY PROTEIN (AFU_ORTHOLOGUE AFUA_1G13630)"/>
    <property type="match status" value="1"/>
</dbReference>
<dbReference type="InterPro" id="IPR036291">
    <property type="entry name" value="NAD(P)-bd_dom_sf"/>
</dbReference>
<evidence type="ECO:0000256" key="1">
    <source>
        <dbReference type="ARBA" id="ARBA00005854"/>
    </source>
</evidence>
<name>A0A1U7M710_TISCR</name>
<keyword evidence="8" id="KW-1185">Reference proteome</keyword>
<accession>A0A1U7M710</accession>
<feature type="domain" description="D-isomer specific 2-hydroxyacid dehydrogenase NAD-binding" evidence="6">
    <location>
        <begin position="112"/>
        <end position="286"/>
    </location>
</feature>
<dbReference type="PANTHER" id="PTHR43761:SF1">
    <property type="entry name" value="D-ISOMER SPECIFIC 2-HYDROXYACID DEHYDROGENASE CATALYTIC DOMAIN-CONTAINING PROTEIN-RELATED"/>
    <property type="match status" value="1"/>
</dbReference>
<evidence type="ECO:0000313" key="8">
    <source>
        <dbReference type="Proteomes" id="UP000186112"/>
    </source>
</evidence>
<keyword evidence="3" id="KW-0520">NAD</keyword>
<reference evidence="7 8" key="1">
    <citation type="submission" date="2016-02" db="EMBL/GenBank/DDBJ databases">
        <title>Genome sequence of Tissierella creatinophila DSM 6911.</title>
        <authorList>
            <person name="Poehlein A."/>
            <person name="Daniel R."/>
        </authorList>
    </citation>
    <scope>NUCLEOTIDE SEQUENCE [LARGE SCALE GENOMIC DNA]</scope>
    <source>
        <strain evidence="7 8">DSM 6911</strain>
    </source>
</reference>
<keyword evidence="2 4" id="KW-0560">Oxidoreductase</keyword>